<dbReference type="PROSITE" id="PS50011">
    <property type="entry name" value="PROTEIN_KINASE_DOM"/>
    <property type="match status" value="1"/>
</dbReference>
<dbReference type="SMART" id="SM00220">
    <property type="entry name" value="S_TKc"/>
    <property type="match status" value="1"/>
</dbReference>
<dbReference type="AlphaFoldDB" id="F2PHZ4"/>
<feature type="domain" description="Protein kinase" evidence="1">
    <location>
        <begin position="7"/>
        <end position="283"/>
    </location>
</feature>
<dbReference type="InterPro" id="IPR051681">
    <property type="entry name" value="Ser/Thr_Kinases-Pseudokinases"/>
</dbReference>
<proteinExistence type="predicted"/>
<protein>
    <submittedName>
        <fullName evidence="2">CAMK protein kinase</fullName>
    </submittedName>
</protein>
<dbReference type="PANTHER" id="PTHR44329:SF289">
    <property type="entry name" value="SERINE_THREONINE-PROTEIN KINASE VIK"/>
    <property type="match status" value="1"/>
</dbReference>
<evidence type="ECO:0000259" key="1">
    <source>
        <dbReference type="PROSITE" id="PS50011"/>
    </source>
</evidence>
<evidence type="ECO:0000313" key="2">
    <source>
        <dbReference type="EMBL" id="EGE01556.1"/>
    </source>
</evidence>
<dbReference type="HOGENOM" id="CLU_000288_31_1_1"/>
<evidence type="ECO:0000313" key="3">
    <source>
        <dbReference type="Proteomes" id="UP000009169"/>
    </source>
</evidence>
<sequence>MDGPKRFPGVHWIWHGAISAVYEVHPQIVVKVPFPEERESFAKEIKIYETFSTHPPCPYIAQCFYYTDNGIFLEYMSREDPVFRLHLYSTLASRIHHNQIRDESTGVVTKVEKPEPIALRKRWMNDLAQAVAFLESLNLAHGDLRPENVLLDRDKLKVTDFDRAAEIGTPIERCKTPYRRFMNGTEPGEASDRSAGHLGPRTEQFDLGSLYYFINYGFEVYGDRCLDPENPREHGPKTIDLLQNMIFPELDGDPLIDDIIHKCWHNKYRKVADLAEYTEALLVREPSAAKDTEAGSSEDVTWKKALCQDLENRGLLDLTSRLNLASLLAGIDTARRPDGLSEVEVWFTFRFPKSLTALSLWL</sequence>
<dbReference type="PANTHER" id="PTHR44329">
    <property type="entry name" value="SERINE/THREONINE-PROTEIN KINASE TNNI3K-RELATED"/>
    <property type="match status" value="1"/>
</dbReference>
<dbReference type="InterPro" id="IPR000719">
    <property type="entry name" value="Prot_kinase_dom"/>
</dbReference>
<organism evidence="2 3">
    <name type="scientific">Trichophyton equinum (strain ATCC MYA-4606 / CBS 127.97)</name>
    <name type="common">Horse ringworm fungus</name>
    <dbReference type="NCBI Taxonomy" id="559882"/>
    <lineage>
        <taxon>Eukaryota</taxon>
        <taxon>Fungi</taxon>
        <taxon>Dikarya</taxon>
        <taxon>Ascomycota</taxon>
        <taxon>Pezizomycotina</taxon>
        <taxon>Eurotiomycetes</taxon>
        <taxon>Eurotiomycetidae</taxon>
        <taxon>Onygenales</taxon>
        <taxon>Arthrodermataceae</taxon>
        <taxon>Trichophyton</taxon>
    </lineage>
</organism>
<accession>F2PHZ4</accession>
<dbReference type="Proteomes" id="UP000009169">
    <property type="component" value="Unassembled WGS sequence"/>
</dbReference>
<keyword evidence="2" id="KW-0808">Transferase</keyword>
<dbReference type="Pfam" id="PF00069">
    <property type="entry name" value="Pkinase"/>
    <property type="match status" value="1"/>
</dbReference>
<name>F2PHZ4_TRIEC</name>
<dbReference type="Gene3D" id="1.10.510.10">
    <property type="entry name" value="Transferase(Phosphotransferase) domain 1"/>
    <property type="match status" value="1"/>
</dbReference>
<dbReference type="EMBL" id="DS995719">
    <property type="protein sequence ID" value="EGE01556.1"/>
    <property type="molecule type" value="Genomic_DNA"/>
</dbReference>
<dbReference type="VEuPathDB" id="FungiDB:TEQG_00602"/>
<dbReference type="SUPFAM" id="SSF56112">
    <property type="entry name" value="Protein kinase-like (PK-like)"/>
    <property type="match status" value="1"/>
</dbReference>
<dbReference type="GO" id="GO:0005524">
    <property type="term" value="F:ATP binding"/>
    <property type="evidence" value="ECO:0007669"/>
    <property type="project" value="InterPro"/>
</dbReference>
<dbReference type="InterPro" id="IPR011009">
    <property type="entry name" value="Kinase-like_dom_sf"/>
</dbReference>
<dbReference type="OrthoDB" id="4172350at2759"/>
<dbReference type="GO" id="GO:0004674">
    <property type="term" value="F:protein serine/threonine kinase activity"/>
    <property type="evidence" value="ECO:0007669"/>
    <property type="project" value="TreeGrafter"/>
</dbReference>
<gene>
    <name evidence="2" type="ORF">TEQG_00602</name>
</gene>
<reference evidence="3" key="1">
    <citation type="journal article" date="2012" name="MBio">
        <title>Comparative genome analysis of Trichophyton rubrum and related dermatophytes reveals candidate genes involved in infection.</title>
        <authorList>
            <person name="Martinez D.A."/>
            <person name="Oliver B.G."/>
            <person name="Graeser Y."/>
            <person name="Goldberg J.M."/>
            <person name="Li W."/>
            <person name="Martinez-Rossi N.M."/>
            <person name="Monod M."/>
            <person name="Shelest E."/>
            <person name="Barton R.C."/>
            <person name="Birch E."/>
            <person name="Brakhage A.A."/>
            <person name="Chen Z."/>
            <person name="Gurr S.J."/>
            <person name="Heiman D."/>
            <person name="Heitman J."/>
            <person name="Kosti I."/>
            <person name="Rossi A."/>
            <person name="Saif S."/>
            <person name="Samalova M."/>
            <person name="Saunders C.W."/>
            <person name="Shea T."/>
            <person name="Summerbell R.C."/>
            <person name="Xu J."/>
            <person name="Young S."/>
            <person name="Zeng Q."/>
            <person name="Birren B.W."/>
            <person name="Cuomo C.A."/>
            <person name="White T.C."/>
        </authorList>
    </citation>
    <scope>NUCLEOTIDE SEQUENCE [LARGE SCALE GENOMIC DNA]</scope>
    <source>
        <strain evidence="3">ATCC MYA-4606 / CBS 127.97</strain>
    </source>
</reference>
<keyword evidence="2" id="KW-0418">Kinase</keyword>
<dbReference type="eggNOG" id="KOG0612">
    <property type="taxonomic scope" value="Eukaryota"/>
</dbReference>
<keyword evidence="3" id="KW-1185">Reference proteome</keyword>